<evidence type="ECO:0000313" key="4">
    <source>
        <dbReference type="Proteomes" id="UP000297477"/>
    </source>
</evidence>
<evidence type="ECO:0000256" key="1">
    <source>
        <dbReference type="SAM" id="MobiDB-lite"/>
    </source>
</evidence>
<evidence type="ECO:0000256" key="2">
    <source>
        <dbReference type="SAM" id="Phobius"/>
    </source>
</evidence>
<comment type="caution">
    <text evidence="3">The sequence shown here is derived from an EMBL/GenBank/DDBJ whole genome shotgun (WGS) entry which is preliminary data.</text>
</comment>
<name>A0ABY2JYP6_9MICC</name>
<dbReference type="EMBL" id="SPKT01000014">
    <property type="protein sequence ID" value="TFH98720.1"/>
    <property type="molecule type" value="Genomic_DNA"/>
</dbReference>
<keyword evidence="2" id="KW-0812">Transmembrane</keyword>
<feature type="region of interest" description="Disordered" evidence="1">
    <location>
        <begin position="87"/>
        <end position="162"/>
    </location>
</feature>
<evidence type="ECO:0008006" key="5">
    <source>
        <dbReference type="Google" id="ProtNLM"/>
    </source>
</evidence>
<protein>
    <recommendedName>
        <fullName evidence="5">Cytochrome b561 bacterial/Ni-hydrogenase domain-containing protein</fullName>
    </recommendedName>
</protein>
<proteinExistence type="predicted"/>
<feature type="transmembrane region" description="Helical" evidence="2">
    <location>
        <begin position="278"/>
        <end position="298"/>
    </location>
</feature>
<feature type="transmembrane region" description="Helical" evidence="2">
    <location>
        <begin position="166"/>
        <end position="186"/>
    </location>
</feature>
<dbReference type="SUPFAM" id="SSF81342">
    <property type="entry name" value="Transmembrane di-heme cytochromes"/>
    <property type="match status" value="1"/>
</dbReference>
<gene>
    <name evidence="3" type="ORF">E4A49_07960</name>
</gene>
<feature type="transmembrane region" description="Helical" evidence="2">
    <location>
        <begin position="380"/>
        <end position="402"/>
    </location>
</feature>
<organism evidence="3 4">
    <name type="scientific">Micrococcus lylae</name>
    <dbReference type="NCBI Taxonomy" id="1273"/>
    <lineage>
        <taxon>Bacteria</taxon>
        <taxon>Bacillati</taxon>
        <taxon>Actinomycetota</taxon>
        <taxon>Actinomycetes</taxon>
        <taxon>Micrococcales</taxon>
        <taxon>Micrococcaceae</taxon>
        <taxon>Micrococcus</taxon>
    </lineage>
</organism>
<accession>A0ABY2JYP6</accession>
<sequence>MAGLPPLPTVERPGSGTSEGATALDPAPAAAASANGRGAATGSPLSAVHTAWSEQPERRRMGGASTCALTDEASAARAVALEAPAPEPAAGSFAPAAAAEEAPAAPAATASETAAGTGQRRLGTPAPAPSRVEKDATGPSSSTREGSPEDRESPAPGAGGRWRKPLMAVGGVVLLGLILVLAARGLRSLDGVQEFIRTYDGHSTQPESAPVGMPWWLGWQHFFNMFLMVLVVRTGLQIRHEQRPPGYWKPKQGSFFSPGSHPPKKISLTQWLHQSLDVLWVLNGLVFFVLLFATGHWMRIVPTSWDVFPNMLSAGLQYLSLDWPAENGWVHYNALQVTAYFLTVFVAAPIAVATGLRMSTWWPTGNERLSKAFPVETARALHMPTMLYFVLFTVVHVALVFLTGALTNLNHMYTSRPEAGDAWGLLVFLASLAVIAAGWFLTKPLFVRPVAERLGQVTKN</sequence>
<dbReference type="Gene3D" id="1.20.950.20">
    <property type="entry name" value="Transmembrane di-heme cytochromes, Chain C"/>
    <property type="match status" value="1"/>
</dbReference>
<evidence type="ECO:0000313" key="3">
    <source>
        <dbReference type="EMBL" id="TFH98720.1"/>
    </source>
</evidence>
<keyword evidence="4" id="KW-1185">Reference proteome</keyword>
<feature type="region of interest" description="Disordered" evidence="1">
    <location>
        <begin position="1"/>
        <end position="68"/>
    </location>
</feature>
<feature type="compositionally biased region" description="Low complexity" evidence="1">
    <location>
        <begin position="20"/>
        <end position="43"/>
    </location>
</feature>
<dbReference type="Proteomes" id="UP000297477">
    <property type="component" value="Unassembled WGS sequence"/>
</dbReference>
<feature type="transmembrane region" description="Helical" evidence="2">
    <location>
        <begin position="339"/>
        <end position="359"/>
    </location>
</feature>
<dbReference type="InterPro" id="IPR016174">
    <property type="entry name" value="Di-haem_cyt_TM"/>
</dbReference>
<keyword evidence="2" id="KW-1133">Transmembrane helix</keyword>
<feature type="transmembrane region" description="Helical" evidence="2">
    <location>
        <begin position="422"/>
        <end position="441"/>
    </location>
</feature>
<keyword evidence="2" id="KW-0472">Membrane</keyword>
<reference evidence="3 4" key="1">
    <citation type="submission" date="2019-03" db="EMBL/GenBank/DDBJ databases">
        <title>Reclassification of Micrococcus aloeverae and Micrococcus yunnanensis as later heterotypic synonyms of Micrococcus luteus.</title>
        <authorList>
            <person name="Huang C.-H."/>
        </authorList>
    </citation>
    <scope>NUCLEOTIDE SEQUENCE [LARGE SCALE GENOMIC DNA]</scope>
    <source>
        <strain evidence="3 4">BCRC 12151</strain>
    </source>
</reference>
<feature type="compositionally biased region" description="Low complexity" evidence="1">
    <location>
        <begin position="87"/>
        <end position="118"/>
    </location>
</feature>